<gene>
    <name evidence="1" type="ORF">CCAP1982_LOCUS13542</name>
</gene>
<keyword evidence="2" id="KW-1185">Reference proteome</keyword>
<dbReference type="AlphaFoldDB" id="A0A811V0W9"/>
<evidence type="ECO:0000313" key="1">
    <source>
        <dbReference type="EMBL" id="CAD7005182.1"/>
    </source>
</evidence>
<proteinExistence type="predicted"/>
<comment type="caution">
    <text evidence="1">The sequence shown here is derived from an EMBL/GenBank/DDBJ whole genome shotgun (WGS) entry which is preliminary data.</text>
</comment>
<sequence>MSATVEGERITKWTCNANTNTSTNRDNTSHNTLHLRIVHAFNLRPQKKCLLSANITMESQVERTRVYSATIEWRWTCGSPASQEKEATVKCWAGLMQYAECARVETETETY</sequence>
<dbReference type="Proteomes" id="UP000606786">
    <property type="component" value="Unassembled WGS sequence"/>
</dbReference>
<reference evidence="1" key="1">
    <citation type="submission" date="2020-11" db="EMBL/GenBank/DDBJ databases">
        <authorList>
            <person name="Whitehead M."/>
        </authorList>
    </citation>
    <scope>NUCLEOTIDE SEQUENCE</scope>
    <source>
        <strain evidence="1">EGII</strain>
    </source>
</reference>
<evidence type="ECO:0000313" key="2">
    <source>
        <dbReference type="Proteomes" id="UP000606786"/>
    </source>
</evidence>
<name>A0A811V0W9_CERCA</name>
<dbReference type="EMBL" id="CAJHJT010000034">
    <property type="protein sequence ID" value="CAD7005182.1"/>
    <property type="molecule type" value="Genomic_DNA"/>
</dbReference>
<protein>
    <submittedName>
        <fullName evidence="1">(Mediterranean fruit fly) hypothetical protein</fullName>
    </submittedName>
</protein>
<accession>A0A811V0W9</accession>
<organism evidence="1 2">
    <name type="scientific">Ceratitis capitata</name>
    <name type="common">Mediterranean fruit fly</name>
    <name type="synonym">Tephritis capitata</name>
    <dbReference type="NCBI Taxonomy" id="7213"/>
    <lineage>
        <taxon>Eukaryota</taxon>
        <taxon>Metazoa</taxon>
        <taxon>Ecdysozoa</taxon>
        <taxon>Arthropoda</taxon>
        <taxon>Hexapoda</taxon>
        <taxon>Insecta</taxon>
        <taxon>Pterygota</taxon>
        <taxon>Neoptera</taxon>
        <taxon>Endopterygota</taxon>
        <taxon>Diptera</taxon>
        <taxon>Brachycera</taxon>
        <taxon>Muscomorpha</taxon>
        <taxon>Tephritoidea</taxon>
        <taxon>Tephritidae</taxon>
        <taxon>Ceratitis</taxon>
        <taxon>Ceratitis</taxon>
    </lineage>
</organism>